<accession>A0ABW0R8D4</accession>
<evidence type="ECO:0000259" key="1">
    <source>
        <dbReference type="Pfam" id="PF01738"/>
    </source>
</evidence>
<dbReference type="SUPFAM" id="SSF53474">
    <property type="entry name" value="alpha/beta-Hydrolases"/>
    <property type="match status" value="1"/>
</dbReference>
<dbReference type="Pfam" id="PF01738">
    <property type="entry name" value="DLH"/>
    <property type="match status" value="1"/>
</dbReference>
<reference evidence="3" key="1">
    <citation type="journal article" date="2019" name="Int. J. Syst. Evol. Microbiol.">
        <title>The Global Catalogue of Microorganisms (GCM) 10K type strain sequencing project: providing services to taxonomists for standard genome sequencing and annotation.</title>
        <authorList>
            <consortium name="The Broad Institute Genomics Platform"/>
            <consortium name="The Broad Institute Genome Sequencing Center for Infectious Disease"/>
            <person name="Wu L."/>
            <person name="Ma J."/>
        </authorList>
    </citation>
    <scope>NUCLEOTIDE SEQUENCE [LARGE SCALE GENOMIC DNA]</scope>
    <source>
        <strain evidence="3">CGMCC 1.18578</strain>
    </source>
</reference>
<organism evidence="2 3">
    <name type="scientific">Cohnella yongneupensis</name>
    <dbReference type="NCBI Taxonomy" id="425006"/>
    <lineage>
        <taxon>Bacteria</taxon>
        <taxon>Bacillati</taxon>
        <taxon>Bacillota</taxon>
        <taxon>Bacilli</taxon>
        <taxon>Bacillales</taxon>
        <taxon>Paenibacillaceae</taxon>
        <taxon>Cohnella</taxon>
    </lineage>
</organism>
<keyword evidence="3" id="KW-1185">Reference proteome</keyword>
<feature type="domain" description="Dienelactone hydrolase" evidence="1">
    <location>
        <begin position="33"/>
        <end position="263"/>
    </location>
</feature>
<sequence length="275" mass="29980">MTSETLAIASFEIPQANGLRIRGEVRVLQDGRRKPVLVLGHGFRAHRLWSFWPDVARRFAEQGYYTVSFDFARIAAEEDRLTDEAIAQAATFGQELADWEAVVSRLRTTGLGLEGDADIENVAVLGHSRAAGSGVLFASREPAVRAVIAWNGGVSAPNAPIAQEGAKLTIREEAILADLTANADRYDVVGTYGDLDIPVLVVYGTADHERLLTAVNELQDAYPEQSFVAIGGADHSFNAKHPYEGFTKHLEDALDNSLRFLRRVFSSELNGGNTL</sequence>
<evidence type="ECO:0000313" key="2">
    <source>
        <dbReference type="EMBL" id="MFC5532092.1"/>
    </source>
</evidence>
<dbReference type="EMBL" id="JBHSNC010000057">
    <property type="protein sequence ID" value="MFC5532092.1"/>
    <property type="molecule type" value="Genomic_DNA"/>
</dbReference>
<dbReference type="InterPro" id="IPR029058">
    <property type="entry name" value="AB_hydrolase_fold"/>
</dbReference>
<proteinExistence type="predicted"/>
<comment type="caution">
    <text evidence="2">The sequence shown here is derived from an EMBL/GenBank/DDBJ whole genome shotgun (WGS) entry which is preliminary data.</text>
</comment>
<dbReference type="RefSeq" id="WP_378114062.1">
    <property type="nucleotide sequence ID" value="NZ_JBHSNC010000057.1"/>
</dbReference>
<evidence type="ECO:0000313" key="3">
    <source>
        <dbReference type="Proteomes" id="UP001596108"/>
    </source>
</evidence>
<gene>
    <name evidence="2" type="ORF">ACFPQ4_21960</name>
</gene>
<dbReference type="InterPro" id="IPR002925">
    <property type="entry name" value="Dienelactn_hydro"/>
</dbReference>
<dbReference type="Proteomes" id="UP001596108">
    <property type="component" value="Unassembled WGS sequence"/>
</dbReference>
<dbReference type="GO" id="GO:0016787">
    <property type="term" value="F:hydrolase activity"/>
    <property type="evidence" value="ECO:0007669"/>
    <property type="project" value="UniProtKB-KW"/>
</dbReference>
<keyword evidence="2" id="KW-0378">Hydrolase</keyword>
<dbReference type="Gene3D" id="3.40.50.1820">
    <property type="entry name" value="alpha/beta hydrolase"/>
    <property type="match status" value="1"/>
</dbReference>
<dbReference type="EC" id="3.4.-.-" evidence="2"/>
<name>A0ABW0R8D4_9BACL</name>
<protein>
    <submittedName>
        <fullName evidence="2">Alpha/beta hydrolase family protein</fullName>
        <ecNumber evidence="2">3.4.-.-</ecNumber>
    </submittedName>
</protein>